<evidence type="ECO:0000256" key="4">
    <source>
        <dbReference type="SAM" id="MobiDB-lite"/>
    </source>
</evidence>
<dbReference type="Proteomes" id="UP000638313">
    <property type="component" value="Unassembled WGS sequence"/>
</dbReference>
<evidence type="ECO:0000256" key="1">
    <source>
        <dbReference type="ARBA" id="ARBA00023012"/>
    </source>
</evidence>
<dbReference type="PANTHER" id="PTHR35807:SF1">
    <property type="entry name" value="TRANSCRIPTIONAL REGULATOR REDD"/>
    <property type="match status" value="1"/>
</dbReference>
<dbReference type="Gene3D" id="1.10.10.10">
    <property type="entry name" value="Winged helix-like DNA-binding domain superfamily/Winged helix DNA-binding domain"/>
    <property type="match status" value="1"/>
</dbReference>
<dbReference type="CDD" id="cd15831">
    <property type="entry name" value="BTAD"/>
    <property type="match status" value="1"/>
</dbReference>
<evidence type="ECO:0000259" key="5">
    <source>
        <dbReference type="SMART" id="SM01043"/>
    </source>
</evidence>
<protein>
    <submittedName>
        <fullName evidence="6">Regulatory protein AfsR</fullName>
    </submittedName>
</protein>
<dbReference type="SUPFAM" id="SSF48452">
    <property type="entry name" value="TPR-like"/>
    <property type="match status" value="3"/>
</dbReference>
<feature type="domain" description="Bacterial transcriptional activator" evidence="5">
    <location>
        <begin position="102"/>
        <end position="247"/>
    </location>
</feature>
<dbReference type="SUPFAM" id="SSF52540">
    <property type="entry name" value="P-loop containing nucleoside triphosphate hydrolases"/>
    <property type="match status" value="1"/>
</dbReference>
<dbReference type="SMART" id="SM01043">
    <property type="entry name" value="BTAD"/>
    <property type="match status" value="1"/>
</dbReference>
<dbReference type="InterPro" id="IPR051677">
    <property type="entry name" value="AfsR-DnrI-RedD_regulator"/>
</dbReference>
<dbReference type="AlphaFoldDB" id="A0A919B3P1"/>
<sequence length="905" mass="93759">MPGDEETQHLRFHLLGPVRAERRGQPLVLGPPQQRAALAVLLLRGGRPIGTAELVEALWGPAPPVHAADTLCSYVARLRTTLDLPVVATDTECAVRVPAECVDAAVFAERLAAAATAKADGDVAGAHALLTAALDLWEGDTALTGLPGPYAERERRRLDEARATAREDLLECALALGQHAGAIADLRALVTEHPARERSRALLMLALHRAGRQAEALAVFADAQRVLAEQCGTQPGAELVSLHERVLTDDPSLGVPAAGPARPAGGGTTRDTTRGAAEGLPPRPADFSGRRDLVEAAVAAVRAGGLVVLEGANGVGRTAIALQAAHALRDAFPGGRHFFGLRGGSDRPLDPSTALTCLLRELGVRDGALPEGTERQAALLRSLATGRPLLLVLDDARDAAQVEQMLPGCAVIVTAATGEVELPDARRLTVDVPEEKEALALLSAVSGAVGTGAAARAAQSVVTACGRLPLALRIAGARLAGREFSTLADLADRLREEAGAGEPVEAAFRVGYEALGAECARALRLTTVADVPAYDGATVAAAADLPGGAKHGDAVAGELVAAGLWERAGRGTYRCHALVREHARRLSERTDGEEAREAALRRVVAHWSSSPGAAGPFPGVWGGGLVPAAVALLGVWSERLAGTAAHDVLRRPAEEALARAAEAGDGAGVAGALRVLAVPRCGADTLDRCERLLRAAVRWAEAAGDADGRLAAGRDLGGVLLAMGRGEEAVPLLEPAAAAGCPRALADLGLAQAVAGRMDRALKTADEAVARTADDPQAYVLRQAGRTWLRAGRSTTAADRLRDAVNAASSPREEALTSAYLAHCRLDQRRHREGVEAADHALSLEAGLGDAYCRGLALFARGRGLLSLGESRIAAGCLREAREVLGRRGAGEAADVEGLLREEFG</sequence>
<keyword evidence="1" id="KW-0902">Two-component regulatory system</keyword>
<dbReference type="EMBL" id="BNBD01000004">
    <property type="protein sequence ID" value="GHF42097.1"/>
    <property type="molecule type" value="Genomic_DNA"/>
</dbReference>
<dbReference type="GO" id="GO:0006355">
    <property type="term" value="P:regulation of DNA-templated transcription"/>
    <property type="evidence" value="ECO:0007669"/>
    <property type="project" value="InterPro"/>
</dbReference>
<comment type="caution">
    <text evidence="6">The sequence shown here is derived from an EMBL/GenBank/DDBJ whole genome shotgun (WGS) entry which is preliminary data.</text>
</comment>
<dbReference type="RefSeq" id="WP_190129520.1">
    <property type="nucleotide sequence ID" value="NZ_BNBD01000004.1"/>
</dbReference>
<dbReference type="InterPro" id="IPR027417">
    <property type="entry name" value="P-loop_NTPase"/>
</dbReference>
<accession>A0A919B3P1</accession>
<proteinExistence type="predicted"/>
<evidence type="ECO:0000256" key="3">
    <source>
        <dbReference type="ARBA" id="ARBA00023163"/>
    </source>
</evidence>
<dbReference type="GO" id="GO:0000160">
    <property type="term" value="P:phosphorelay signal transduction system"/>
    <property type="evidence" value="ECO:0007669"/>
    <property type="project" value="UniProtKB-KW"/>
</dbReference>
<dbReference type="SUPFAM" id="SSF46894">
    <property type="entry name" value="C-terminal effector domain of the bipartite response regulators"/>
    <property type="match status" value="1"/>
</dbReference>
<keyword evidence="7" id="KW-1185">Reference proteome</keyword>
<dbReference type="InterPro" id="IPR005158">
    <property type="entry name" value="BTAD"/>
</dbReference>
<dbReference type="Gene3D" id="3.40.50.300">
    <property type="entry name" value="P-loop containing nucleotide triphosphate hydrolases"/>
    <property type="match status" value="1"/>
</dbReference>
<feature type="region of interest" description="Disordered" evidence="4">
    <location>
        <begin position="250"/>
        <end position="288"/>
    </location>
</feature>
<dbReference type="InterPro" id="IPR011990">
    <property type="entry name" value="TPR-like_helical_dom_sf"/>
</dbReference>
<keyword evidence="2" id="KW-0805">Transcription regulation</keyword>
<dbReference type="Pfam" id="PF03704">
    <property type="entry name" value="BTAD"/>
    <property type="match status" value="1"/>
</dbReference>
<keyword evidence="3" id="KW-0804">Transcription</keyword>
<evidence type="ECO:0000256" key="2">
    <source>
        <dbReference type="ARBA" id="ARBA00023015"/>
    </source>
</evidence>
<dbReference type="Gene3D" id="1.25.40.10">
    <property type="entry name" value="Tetratricopeptide repeat domain"/>
    <property type="match status" value="3"/>
</dbReference>
<evidence type="ECO:0000313" key="6">
    <source>
        <dbReference type="EMBL" id="GHF42097.1"/>
    </source>
</evidence>
<evidence type="ECO:0000313" key="7">
    <source>
        <dbReference type="Proteomes" id="UP000638313"/>
    </source>
</evidence>
<name>A0A919B3P1_9ACTN</name>
<organism evidence="6 7">
    <name type="scientific">Streptomyces mashuensis</name>
    <dbReference type="NCBI Taxonomy" id="33904"/>
    <lineage>
        <taxon>Bacteria</taxon>
        <taxon>Bacillati</taxon>
        <taxon>Actinomycetota</taxon>
        <taxon>Actinomycetes</taxon>
        <taxon>Kitasatosporales</taxon>
        <taxon>Streptomycetaceae</taxon>
        <taxon>Streptomyces</taxon>
    </lineage>
</organism>
<dbReference type="PANTHER" id="PTHR35807">
    <property type="entry name" value="TRANSCRIPTIONAL REGULATOR REDD-RELATED"/>
    <property type="match status" value="1"/>
</dbReference>
<dbReference type="InterPro" id="IPR016032">
    <property type="entry name" value="Sig_transdc_resp-reg_C-effctor"/>
</dbReference>
<dbReference type="InterPro" id="IPR036388">
    <property type="entry name" value="WH-like_DNA-bd_sf"/>
</dbReference>
<dbReference type="GO" id="GO:0043531">
    <property type="term" value="F:ADP binding"/>
    <property type="evidence" value="ECO:0007669"/>
    <property type="project" value="InterPro"/>
</dbReference>
<gene>
    <name evidence="6" type="primary">afsR</name>
    <name evidence="6" type="ORF">GCM10010218_24020</name>
</gene>
<dbReference type="PRINTS" id="PR00364">
    <property type="entry name" value="DISEASERSIST"/>
</dbReference>
<reference evidence="6" key="1">
    <citation type="journal article" date="2014" name="Int. J. Syst. Evol. Microbiol.">
        <title>Complete genome sequence of Corynebacterium casei LMG S-19264T (=DSM 44701T), isolated from a smear-ripened cheese.</title>
        <authorList>
            <consortium name="US DOE Joint Genome Institute (JGI-PGF)"/>
            <person name="Walter F."/>
            <person name="Albersmeier A."/>
            <person name="Kalinowski J."/>
            <person name="Ruckert C."/>
        </authorList>
    </citation>
    <scope>NUCLEOTIDE SEQUENCE</scope>
    <source>
        <strain evidence="6">JCM 4059</strain>
    </source>
</reference>
<reference evidence="6" key="2">
    <citation type="submission" date="2020-09" db="EMBL/GenBank/DDBJ databases">
        <authorList>
            <person name="Sun Q."/>
            <person name="Ohkuma M."/>
        </authorList>
    </citation>
    <scope>NUCLEOTIDE SEQUENCE</scope>
    <source>
        <strain evidence="6">JCM 4059</strain>
    </source>
</reference>
<dbReference type="GO" id="GO:0003677">
    <property type="term" value="F:DNA binding"/>
    <property type="evidence" value="ECO:0007669"/>
    <property type="project" value="InterPro"/>
</dbReference>